<dbReference type="Proteomes" id="UP000249542">
    <property type="component" value="Unassembled WGS sequence"/>
</dbReference>
<dbReference type="RefSeq" id="WP_111540610.1">
    <property type="nucleotide sequence ID" value="NZ_QKYV01000003.1"/>
</dbReference>
<name>A0A2W7I960_9FLAO</name>
<proteinExistence type="predicted"/>
<evidence type="ECO:0000256" key="1">
    <source>
        <dbReference type="SAM" id="MobiDB-lite"/>
    </source>
</evidence>
<organism evidence="2 3">
    <name type="scientific">Mesonia algae</name>
    <dbReference type="NCBI Taxonomy" id="213248"/>
    <lineage>
        <taxon>Bacteria</taxon>
        <taxon>Pseudomonadati</taxon>
        <taxon>Bacteroidota</taxon>
        <taxon>Flavobacteriia</taxon>
        <taxon>Flavobacteriales</taxon>
        <taxon>Flavobacteriaceae</taxon>
        <taxon>Mesonia</taxon>
    </lineage>
</organism>
<evidence type="ECO:0000313" key="2">
    <source>
        <dbReference type="EMBL" id="PZW41605.1"/>
    </source>
</evidence>
<accession>A0A2W7I960</accession>
<gene>
    <name evidence="2" type="ORF">LX95_01286</name>
</gene>
<keyword evidence="3" id="KW-1185">Reference proteome</keyword>
<comment type="caution">
    <text evidence="2">The sequence shown here is derived from an EMBL/GenBank/DDBJ whole genome shotgun (WGS) entry which is preliminary data.</text>
</comment>
<evidence type="ECO:0000313" key="3">
    <source>
        <dbReference type="Proteomes" id="UP000249542"/>
    </source>
</evidence>
<sequence>MIKAIKKPREVEAKQWWPPTDERHDSSMLVDRKGNNVNPPDYRQIGDLYQFSKIPGYGDDKFMFETANGKVNINPGDWILTDPETKDSWPVRKEIFDNTYDLVE</sequence>
<feature type="compositionally biased region" description="Basic and acidic residues" evidence="1">
    <location>
        <begin position="20"/>
        <end position="34"/>
    </location>
</feature>
<reference evidence="2 3" key="1">
    <citation type="submission" date="2018-06" db="EMBL/GenBank/DDBJ databases">
        <title>Genomic Encyclopedia of Archaeal and Bacterial Type Strains, Phase II (KMG-II): from individual species to whole genera.</title>
        <authorList>
            <person name="Goeker M."/>
        </authorList>
    </citation>
    <scope>NUCLEOTIDE SEQUENCE [LARGE SCALE GENOMIC DNA]</scope>
    <source>
        <strain evidence="2 3">DSM 15361</strain>
    </source>
</reference>
<dbReference type="EMBL" id="QKYV01000003">
    <property type="protein sequence ID" value="PZW41605.1"/>
    <property type="molecule type" value="Genomic_DNA"/>
</dbReference>
<dbReference type="AlphaFoldDB" id="A0A2W7I960"/>
<protein>
    <submittedName>
        <fullName evidence="2">Uncharacterized protein</fullName>
    </submittedName>
</protein>
<feature type="region of interest" description="Disordered" evidence="1">
    <location>
        <begin position="1"/>
        <end position="39"/>
    </location>
</feature>